<dbReference type="Proteomes" id="UP000268727">
    <property type="component" value="Unassembled WGS sequence"/>
</dbReference>
<organism evidence="1 2">
    <name type="scientific">Saccharothrix texasensis</name>
    <dbReference type="NCBI Taxonomy" id="103734"/>
    <lineage>
        <taxon>Bacteria</taxon>
        <taxon>Bacillati</taxon>
        <taxon>Actinomycetota</taxon>
        <taxon>Actinomycetes</taxon>
        <taxon>Pseudonocardiales</taxon>
        <taxon>Pseudonocardiaceae</taxon>
        <taxon>Saccharothrix</taxon>
    </lineage>
</organism>
<evidence type="ECO:0000313" key="1">
    <source>
        <dbReference type="EMBL" id="ROP41589.1"/>
    </source>
</evidence>
<dbReference type="OrthoDB" id="4149396at2"/>
<comment type="caution">
    <text evidence="1">The sequence shown here is derived from an EMBL/GenBank/DDBJ whole genome shotgun (WGS) entry which is preliminary data.</text>
</comment>
<gene>
    <name evidence="1" type="ORF">EDD40_7025</name>
</gene>
<dbReference type="EMBL" id="RJKM01000001">
    <property type="protein sequence ID" value="ROP41589.1"/>
    <property type="molecule type" value="Genomic_DNA"/>
</dbReference>
<sequence>MPPSTAKARGTACWPSWPLSRLIHGDAARAAVVRHEDRDLVAVVSDILHSLAVDPSDDTYTRCRDEGEGNPGNGWLWIGRPPA</sequence>
<accession>A0A3N1HGE1</accession>
<proteinExistence type="predicted"/>
<protein>
    <submittedName>
        <fullName evidence="1">Uncharacterized protein</fullName>
    </submittedName>
</protein>
<evidence type="ECO:0000313" key="2">
    <source>
        <dbReference type="Proteomes" id="UP000268727"/>
    </source>
</evidence>
<name>A0A3N1HGE1_9PSEU</name>
<reference evidence="1 2" key="1">
    <citation type="submission" date="2018-11" db="EMBL/GenBank/DDBJ databases">
        <title>Sequencing the genomes of 1000 actinobacteria strains.</title>
        <authorList>
            <person name="Klenk H.-P."/>
        </authorList>
    </citation>
    <scope>NUCLEOTIDE SEQUENCE [LARGE SCALE GENOMIC DNA]</scope>
    <source>
        <strain evidence="1 2">DSM 44231</strain>
    </source>
</reference>
<dbReference type="AlphaFoldDB" id="A0A3N1HGE1"/>
<dbReference type="RefSeq" id="WP_148088989.1">
    <property type="nucleotide sequence ID" value="NZ_RJKM01000001.1"/>
</dbReference>
<keyword evidence="2" id="KW-1185">Reference proteome</keyword>